<dbReference type="SUPFAM" id="SSF51735">
    <property type="entry name" value="NAD(P)-binding Rossmann-fold domains"/>
    <property type="match status" value="1"/>
</dbReference>
<organism evidence="2 3">
    <name type="scientific">Paenibacillus rhizoplanae</name>
    <dbReference type="NCBI Taxonomy" id="1917181"/>
    <lineage>
        <taxon>Bacteria</taxon>
        <taxon>Bacillati</taxon>
        <taxon>Bacillota</taxon>
        <taxon>Bacilli</taxon>
        <taxon>Bacillales</taxon>
        <taxon>Paenibacillaceae</taxon>
        <taxon>Paenibacillus</taxon>
    </lineage>
</organism>
<reference evidence="3" key="1">
    <citation type="journal article" date="2019" name="Int. J. Syst. Evol. Microbiol.">
        <title>The Global Catalogue of Microorganisms (GCM) 10K type strain sequencing project: providing services to taxonomists for standard genome sequencing and annotation.</title>
        <authorList>
            <consortium name="The Broad Institute Genomics Platform"/>
            <consortium name="The Broad Institute Genome Sequencing Center for Infectious Disease"/>
            <person name="Wu L."/>
            <person name="Ma J."/>
        </authorList>
    </citation>
    <scope>NUCLEOTIDE SEQUENCE [LARGE SCALE GENOMIC DNA]</scope>
    <source>
        <strain evidence="3">CCM 8725</strain>
    </source>
</reference>
<dbReference type="InterPro" id="IPR036291">
    <property type="entry name" value="NAD(P)-bd_dom_sf"/>
</dbReference>
<proteinExistence type="predicted"/>
<keyword evidence="3" id="KW-1185">Reference proteome</keyword>
<evidence type="ECO:0000259" key="1">
    <source>
        <dbReference type="Pfam" id="PF03446"/>
    </source>
</evidence>
<dbReference type="Pfam" id="PF03446">
    <property type="entry name" value="NAD_binding_2"/>
    <property type="match status" value="1"/>
</dbReference>
<dbReference type="PANTHER" id="PTHR43580">
    <property type="entry name" value="OXIDOREDUCTASE GLYR1-RELATED"/>
    <property type="match status" value="1"/>
</dbReference>
<gene>
    <name evidence="2" type="ORF">ACFSX3_14570</name>
</gene>
<dbReference type="InterPro" id="IPR051265">
    <property type="entry name" value="HIBADH-related_NP60_sf"/>
</dbReference>
<dbReference type="EMBL" id="JBHUKY010000023">
    <property type="protein sequence ID" value="MFD2411112.1"/>
    <property type="molecule type" value="Genomic_DNA"/>
</dbReference>
<dbReference type="Proteomes" id="UP001597448">
    <property type="component" value="Unassembled WGS sequence"/>
</dbReference>
<dbReference type="RefSeq" id="WP_379256011.1">
    <property type="nucleotide sequence ID" value="NZ_JBHSVQ010000001.1"/>
</dbReference>
<name>A0ABW5FBM6_9BACL</name>
<protein>
    <submittedName>
        <fullName evidence="2">NAD(P)-binding domain-containing protein</fullName>
    </submittedName>
</protein>
<evidence type="ECO:0000313" key="3">
    <source>
        <dbReference type="Proteomes" id="UP001597448"/>
    </source>
</evidence>
<evidence type="ECO:0000313" key="2">
    <source>
        <dbReference type="EMBL" id="MFD2411112.1"/>
    </source>
</evidence>
<feature type="domain" description="6-phosphogluconate dehydrogenase NADP-binding" evidence="1">
    <location>
        <begin position="1"/>
        <end position="89"/>
    </location>
</feature>
<accession>A0ABW5FBM6</accession>
<sequence>MHFNLVEQNYQVTVWNRTPARADAFIRRGAVLASSAASAIAASPITIICVADYHVSTSILDQEPVKSALAGRVLIQLSTGSPQQARDLEPCARFKCP</sequence>
<dbReference type="Gene3D" id="3.40.50.720">
    <property type="entry name" value="NAD(P)-binding Rossmann-like Domain"/>
    <property type="match status" value="1"/>
</dbReference>
<dbReference type="PANTHER" id="PTHR43580:SF2">
    <property type="entry name" value="CYTOKINE-LIKE NUCLEAR FACTOR N-PAC"/>
    <property type="match status" value="1"/>
</dbReference>
<comment type="caution">
    <text evidence="2">The sequence shown here is derived from an EMBL/GenBank/DDBJ whole genome shotgun (WGS) entry which is preliminary data.</text>
</comment>
<dbReference type="InterPro" id="IPR006115">
    <property type="entry name" value="6PGDH_NADP-bd"/>
</dbReference>